<comment type="caution">
    <text evidence="1">The sequence shown here is derived from an EMBL/GenBank/DDBJ whole genome shotgun (WGS) entry which is preliminary data.</text>
</comment>
<evidence type="ECO:0000313" key="3">
    <source>
        <dbReference type="Proteomes" id="UP000321393"/>
    </source>
</evidence>
<evidence type="ECO:0000313" key="1">
    <source>
        <dbReference type="EMBL" id="KAA0059554.1"/>
    </source>
</evidence>
<sequence>MKRRRRVCRRCISFRCRDPVVVPFLSSVVAHLYLRSNHGRTKLLNKSNLTIIVAGRSHFYNDSMGSLSNKNQMLELQSQLTPKGSQSLSGDEIC</sequence>
<evidence type="ECO:0000313" key="4">
    <source>
        <dbReference type="Proteomes" id="UP000321947"/>
    </source>
</evidence>
<dbReference type="Proteomes" id="UP000321393">
    <property type="component" value="Unassembled WGS sequence"/>
</dbReference>
<dbReference type="AlphaFoldDB" id="A0A5A7UWT5"/>
<organism evidence="1 3">
    <name type="scientific">Cucumis melo var. makuwa</name>
    <name type="common">Oriental melon</name>
    <dbReference type="NCBI Taxonomy" id="1194695"/>
    <lineage>
        <taxon>Eukaryota</taxon>
        <taxon>Viridiplantae</taxon>
        <taxon>Streptophyta</taxon>
        <taxon>Embryophyta</taxon>
        <taxon>Tracheophyta</taxon>
        <taxon>Spermatophyta</taxon>
        <taxon>Magnoliopsida</taxon>
        <taxon>eudicotyledons</taxon>
        <taxon>Gunneridae</taxon>
        <taxon>Pentapetalae</taxon>
        <taxon>rosids</taxon>
        <taxon>fabids</taxon>
        <taxon>Cucurbitales</taxon>
        <taxon>Cucurbitaceae</taxon>
        <taxon>Benincaseae</taxon>
        <taxon>Cucumis</taxon>
    </lineage>
</organism>
<dbReference type="Proteomes" id="UP000321947">
    <property type="component" value="Unassembled WGS sequence"/>
</dbReference>
<proteinExistence type="predicted"/>
<evidence type="ECO:0000313" key="2">
    <source>
        <dbReference type="EMBL" id="TYK29970.1"/>
    </source>
</evidence>
<reference evidence="3 4" key="1">
    <citation type="submission" date="2019-08" db="EMBL/GenBank/DDBJ databases">
        <title>Draft genome sequences of two oriental melons (Cucumis melo L. var makuwa).</title>
        <authorList>
            <person name="Kwon S.-Y."/>
        </authorList>
    </citation>
    <scope>NUCLEOTIDE SEQUENCE [LARGE SCALE GENOMIC DNA]</scope>
    <source>
        <strain evidence="4">cv. Chang Bougi</strain>
        <strain evidence="3">cv. SW 3</strain>
        <tissue evidence="1">Leaf</tissue>
    </source>
</reference>
<gene>
    <name evidence="2" type="ORF">E5676_scaffold1449G00050</name>
    <name evidence="1" type="ORF">E6C27_scaffold518G00710</name>
</gene>
<dbReference type="EMBL" id="SSTD01000924">
    <property type="protein sequence ID" value="TYK29970.1"/>
    <property type="molecule type" value="Genomic_DNA"/>
</dbReference>
<name>A0A5A7UWT5_CUCMM</name>
<protein>
    <submittedName>
        <fullName evidence="1">NBS-LRR type resistance protein</fullName>
    </submittedName>
</protein>
<accession>A0A5A7UWT5</accession>
<dbReference type="EMBL" id="SSTE01006258">
    <property type="protein sequence ID" value="KAA0059554.1"/>
    <property type="molecule type" value="Genomic_DNA"/>
</dbReference>